<protein>
    <recommendedName>
        <fullName evidence="1">F-box domain-containing protein</fullName>
    </recommendedName>
</protein>
<feature type="domain" description="F-box" evidence="1">
    <location>
        <begin position="19"/>
        <end position="72"/>
    </location>
</feature>
<evidence type="ECO:0000259" key="1">
    <source>
        <dbReference type="PROSITE" id="PS50181"/>
    </source>
</evidence>
<dbReference type="Pfam" id="PF00646">
    <property type="entry name" value="F-box"/>
    <property type="match status" value="1"/>
</dbReference>
<dbReference type="InterPro" id="IPR036047">
    <property type="entry name" value="F-box-like_dom_sf"/>
</dbReference>
<dbReference type="PROSITE" id="PS50181">
    <property type="entry name" value="FBOX"/>
    <property type="match status" value="1"/>
</dbReference>
<gene>
    <name evidence="2" type="ORF">Fmac_015867</name>
</gene>
<dbReference type="SUPFAM" id="SSF52058">
    <property type="entry name" value="L domain-like"/>
    <property type="match status" value="1"/>
</dbReference>
<evidence type="ECO:0000313" key="3">
    <source>
        <dbReference type="Proteomes" id="UP001603857"/>
    </source>
</evidence>
<reference evidence="2 3" key="1">
    <citation type="submission" date="2024-08" db="EMBL/GenBank/DDBJ databases">
        <title>Insights into the chromosomal genome structure of Flemingia macrophylla.</title>
        <authorList>
            <person name="Ding Y."/>
            <person name="Zhao Y."/>
            <person name="Bi W."/>
            <person name="Wu M."/>
            <person name="Zhao G."/>
            <person name="Gong Y."/>
            <person name="Li W."/>
            <person name="Zhang P."/>
        </authorList>
    </citation>
    <scope>NUCLEOTIDE SEQUENCE [LARGE SCALE GENOMIC DNA]</scope>
    <source>
        <strain evidence="2">DYQJB</strain>
        <tissue evidence="2">Leaf</tissue>
    </source>
</reference>
<dbReference type="AlphaFoldDB" id="A0ABD1MFX7"/>
<sequence length="469" mass="53352">MKKKNKRQRGSSSDVEEKRDRLSELPNCILLHIMEFMDTKHAIQTCVLSKRWEHLWKCLTNLVFDSSQFNKVSEFNKFVSRVLSGRDGSYPMLDVEFKRLNHEYRHSGCVEYKLLNRLMKYASVHNVRRFSVLINFRCKPNFVFCPYIFSCQSLTFLKLSIGSYGSSVLTLPKSLKMSALKSLQLERFTFIASGSGNDYAEPFSGCNMLNSLILEGCSLHEDAKFLSICNSNLSSLTIDGGYDGGAYKIVLSTPNLSSFAVMGHNNHLFSSEYNLSFLQEVSIETDGFTTLEEEDLHIISWLPMLSNIKTMTFSWRALNTILEDLSNPASVSAQHPCFGQLKSLRVKKNSFCDNYISVERINTALEYILQNSPLARMNVTFDMLAVDTKLSPSLTSLSIYIRQIPRVVVPAKSLHLPALKSMRLAYVKFTAKDSDKDLLNPSLTMPQPPFFEEIGVIESEKEFIDKLIR</sequence>
<dbReference type="Proteomes" id="UP001603857">
    <property type="component" value="Unassembled WGS sequence"/>
</dbReference>
<dbReference type="InterPro" id="IPR053781">
    <property type="entry name" value="F-box_AtFBL13-like"/>
</dbReference>
<dbReference type="PANTHER" id="PTHR32212:SF267">
    <property type="entry name" value="F-BOX_RNI_FBD-LIKE DOMAIN PROTEIN"/>
    <property type="match status" value="1"/>
</dbReference>
<keyword evidence="3" id="KW-1185">Reference proteome</keyword>
<organism evidence="2 3">
    <name type="scientific">Flemingia macrophylla</name>
    <dbReference type="NCBI Taxonomy" id="520843"/>
    <lineage>
        <taxon>Eukaryota</taxon>
        <taxon>Viridiplantae</taxon>
        <taxon>Streptophyta</taxon>
        <taxon>Embryophyta</taxon>
        <taxon>Tracheophyta</taxon>
        <taxon>Spermatophyta</taxon>
        <taxon>Magnoliopsida</taxon>
        <taxon>eudicotyledons</taxon>
        <taxon>Gunneridae</taxon>
        <taxon>Pentapetalae</taxon>
        <taxon>rosids</taxon>
        <taxon>fabids</taxon>
        <taxon>Fabales</taxon>
        <taxon>Fabaceae</taxon>
        <taxon>Papilionoideae</taxon>
        <taxon>50 kb inversion clade</taxon>
        <taxon>NPAAA clade</taxon>
        <taxon>indigoferoid/millettioid clade</taxon>
        <taxon>Phaseoleae</taxon>
        <taxon>Flemingia</taxon>
    </lineage>
</organism>
<proteinExistence type="predicted"/>
<dbReference type="CDD" id="cd22160">
    <property type="entry name" value="F-box_AtFBL13-like"/>
    <property type="match status" value="1"/>
</dbReference>
<dbReference type="Gene3D" id="3.80.10.10">
    <property type="entry name" value="Ribonuclease Inhibitor"/>
    <property type="match status" value="1"/>
</dbReference>
<accession>A0ABD1MFX7</accession>
<dbReference type="EMBL" id="JBGMDY010000005">
    <property type="protein sequence ID" value="KAL2334654.1"/>
    <property type="molecule type" value="Genomic_DNA"/>
</dbReference>
<comment type="caution">
    <text evidence="2">The sequence shown here is derived from an EMBL/GenBank/DDBJ whole genome shotgun (WGS) entry which is preliminary data.</text>
</comment>
<dbReference type="SUPFAM" id="SSF81383">
    <property type="entry name" value="F-box domain"/>
    <property type="match status" value="1"/>
</dbReference>
<name>A0ABD1MFX7_9FABA</name>
<dbReference type="InterPro" id="IPR001810">
    <property type="entry name" value="F-box_dom"/>
</dbReference>
<evidence type="ECO:0000313" key="2">
    <source>
        <dbReference type="EMBL" id="KAL2334654.1"/>
    </source>
</evidence>
<dbReference type="Gene3D" id="1.20.1280.50">
    <property type="match status" value="1"/>
</dbReference>
<dbReference type="PANTHER" id="PTHR32212">
    <property type="entry name" value="CYCLIN-LIKE F-BOX"/>
    <property type="match status" value="1"/>
</dbReference>
<dbReference type="InterPro" id="IPR032675">
    <property type="entry name" value="LRR_dom_sf"/>
</dbReference>